<dbReference type="InterPro" id="IPR013096">
    <property type="entry name" value="Cupin_2"/>
</dbReference>
<reference evidence="3" key="1">
    <citation type="journal article" date="2019" name="Int. J. Syst. Evol. Microbiol.">
        <title>The Global Catalogue of Microorganisms (GCM) 10K type strain sequencing project: providing services to taxonomists for standard genome sequencing and annotation.</title>
        <authorList>
            <consortium name="The Broad Institute Genomics Platform"/>
            <consortium name="The Broad Institute Genome Sequencing Center for Infectious Disease"/>
            <person name="Wu L."/>
            <person name="Ma J."/>
        </authorList>
    </citation>
    <scope>NUCLEOTIDE SEQUENCE [LARGE SCALE GENOMIC DNA]</scope>
    <source>
        <strain evidence="3">CGMCC 1.16275</strain>
    </source>
</reference>
<dbReference type="Proteomes" id="UP001597115">
    <property type="component" value="Unassembled WGS sequence"/>
</dbReference>
<name>A0ABW4I2C1_9SPHN</name>
<dbReference type="Pfam" id="PF07883">
    <property type="entry name" value="Cupin_2"/>
    <property type="match status" value="1"/>
</dbReference>
<dbReference type="InterPro" id="IPR011051">
    <property type="entry name" value="RmlC_Cupin_sf"/>
</dbReference>
<gene>
    <name evidence="2" type="ORF">ACFSCW_09610</name>
</gene>
<evidence type="ECO:0000259" key="1">
    <source>
        <dbReference type="Pfam" id="PF07883"/>
    </source>
</evidence>
<dbReference type="PANTHER" id="PTHR38599">
    <property type="entry name" value="CUPIN DOMAIN PROTEIN (AFU_ORTHOLOGUE AFUA_3G13620)"/>
    <property type="match status" value="1"/>
</dbReference>
<dbReference type="SUPFAM" id="SSF51182">
    <property type="entry name" value="RmlC-like cupins"/>
    <property type="match status" value="1"/>
</dbReference>
<keyword evidence="3" id="KW-1185">Reference proteome</keyword>
<dbReference type="InterPro" id="IPR014710">
    <property type="entry name" value="RmlC-like_jellyroll"/>
</dbReference>
<dbReference type="PANTHER" id="PTHR38599:SF1">
    <property type="entry name" value="CUPIN DOMAIN PROTEIN (AFU_ORTHOLOGUE AFUA_3G13620)"/>
    <property type="match status" value="1"/>
</dbReference>
<organism evidence="2 3">
    <name type="scientific">Sphingomonas tabacisoli</name>
    <dbReference type="NCBI Taxonomy" id="2249466"/>
    <lineage>
        <taxon>Bacteria</taxon>
        <taxon>Pseudomonadati</taxon>
        <taxon>Pseudomonadota</taxon>
        <taxon>Alphaproteobacteria</taxon>
        <taxon>Sphingomonadales</taxon>
        <taxon>Sphingomonadaceae</taxon>
        <taxon>Sphingomonas</taxon>
    </lineage>
</organism>
<proteinExistence type="predicted"/>
<evidence type="ECO:0000313" key="2">
    <source>
        <dbReference type="EMBL" id="MFD1612056.1"/>
    </source>
</evidence>
<comment type="caution">
    <text evidence="2">The sequence shown here is derived from an EMBL/GenBank/DDBJ whole genome shotgun (WGS) entry which is preliminary data.</text>
</comment>
<sequence length="126" mass="13421">MLMIAVALAAQVALPTRVPLSTIPISPAKTVTRVEATRVDFAPGQAMPEHLHTVPVVCFAAKGAFLTRIGDGPEQRLKEGQASIEPAQTVVHYFRNASATAPAQLLCAILADTADKQLNIMLPQPR</sequence>
<accession>A0ABW4I2C1</accession>
<protein>
    <submittedName>
        <fullName evidence="2">Cupin domain-containing protein</fullName>
    </submittedName>
</protein>
<feature type="domain" description="Cupin type-2" evidence="1">
    <location>
        <begin position="38"/>
        <end position="108"/>
    </location>
</feature>
<dbReference type="RefSeq" id="WP_380888711.1">
    <property type="nucleotide sequence ID" value="NZ_JBHUDY010000001.1"/>
</dbReference>
<dbReference type="EMBL" id="JBHUDY010000001">
    <property type="protein sequence ID" value="MFD1612056.1"/>
    <property type="molecule type" value="Genomic_DNA"/>
</dbReference>
<dbReference type="Gene3D" id="2.60.120.10">
    <property type="entry name" value="Jelly Rolls"/>
    <property type="match status" value="1"/>
</dbReference>
<evidence type="ECO:0000313" key="3">
    <source>
        <dbReference type="Proteomes" id="UP001597115"/>
    </source>
</evidence>